<feature type="region of interest" description="Disordered" evidence="4">
    <location>
        <begin position="1492"/>
        <end position="1520"/>
    </location>
</feature>
<dbReference type="InterPro" id="IPR016024">
    <property type="entry name" value="ARM-type_fold"/>
</dbReference>
<feature type="domain" description="Mon2/Sec7/BIG1-like HUS" evidence="6">
    <location>
        <begin position="258"/>
        <end position="429"/>
    </location>
</feature>
<evidence type="ECO:0000256" key="4">
    <source>
        <dbReference type="SAM" id="MobiDB-lite"/>
    </source>
</evidence>
<feature type="signal peptide" evidence="5">
    <location>
        <begin position="1"/>
        <end position="22"/>
    </location>
</feature>
<feature type="compositionally biased region" description="Pro residues" evidence="4">
    <location>
        <begin position="232"/>
        <end position="242"/>
    </location>
</feature>
<feature type="compositionally biased region" description="Low complexity" evidence="4">
    <location>
        <begin position="214"/>
        <end position="228"/>
    </location>
</feature>
<name>A0AA48L0D5_9TREE</name>
<dbReference type="SUPFAM" id="SSF48371">
    <property type="entry name" value="ARM repeat"/>
    <property type="match status" value="2"/>
</dbReference>
<dbReference type="InterPro" id="IPR032817">
    <property type="entry name" value="Mon2_C"/>
</dbReference>
<feature type="compositionally biased region" description="Low complexity" evidence="4">
    <location>
        <begin position="715"/>
        <end position="731"/>
    </location>
</feature>
<dbReference type="InterPro" id="IPR011989">
    <property type="entry name" value="ARM-like"/>
</dbReference>
<dbReference type="PANTHER" id="PTHR10663:SF333">
    <property type="entry name" value="PROTEIN MON2 HOMOLOG"/>
    <property type="match status" value="1"/>
</dbReference>
<accession>A0AA48L0D5</accession>
<evidence type="ECO:0000259" key="8">
    <source>
        <dbReference type="Pfam" id="PF16213"/>
    </source>
</evidence>
<organism evidence="9 10">
    <name type="scientific">Cutaneotrichosporon cavernicola</name>
    <dbReference type="NCBI Taxonomy" id="279322"/>
    <lineage>
        <taxon>Eukaryota</taxon>
        <taxon>Fungi</taxon>
        <taxon>Dikarya</taxon>
        <taxon>Basidiomycota</taxon>
        <taxon>Agaricomycotina</taxon>
        <taxon>Tremellomycetes</taxon>
        <taxon>Trichosporonales</taxon>
        <taxon>Trichosporonaceae</taxon>
        <taxon>Cutaneotrichosporon</taxon>
    </lineage>
</organism>
<dbReference type="KEGG" id="ccac:CcaHIS019_0101300"/>
<dbReference type="Pfam" id="PF12783">
    <property type="entry name" value="Sec7-like_HUS"/>
    <property type="match status" value="1"/>
</dbReference>
<keyword evidence="10" id="KW-1185">Reference proteome</keyword>
<dbReference type="Pfam" id="PF16213">
    <property type="entry name" value="DCB"/>
    <property type="match status" value="1"/>
</dbReference>
<dbReference type="Pfam" id="PF16206">
    <property type="entry name" value="Mon2_C"/>
    <property type="match status" value="3"/>
</dbReference>
<feature type="domain" description="Mon2 C-terminal" evidence="7">
    <location>
        <begin position="1041"/>
        <end position="1103"/>
    </location>
</feature>
<dbReference type="Proteomes" id="UP001233271">
    <property type="component" value="Chromosome 1"/>
</dbReference>
<evidence type="ECO:0000259" key="7">
    <source>
        <dbReference type="Pfam" id="PF16206"/>
    </source>
</evidence>
<evidence type="ECO:0008006" key="11">
    <source>
        <dbReference type="Google" id="ProtNLM"/>
    </source>
</evidence>
<reference evidence="9" key="1">
    <citation type="journal article" date="2023" name="BMC Genomics">
        <title>Chromosome-level genome assemblies of Cutaneotrichosporon spp. (Trichosporonales, Basidiomycota) reveal imbalanced evolution between nucleotide sequences and chromosome synteny.</title>
        <authorList>
            <person name="Kobayashi Y."/>
            <person name="Kayamori A."/>
            <person name="Aoki K."/>
            <person name="Shiwa Y."/>
            <person name="Matsutani M."/>
            <person name="Fujita N."/>
            <person name="Sugita T."/>
            <person name="Iwasaki W."/>
            <person name="Tanaka N."/>
            <person name="Takashima M."/>
        </authorList>
    </citation>
    <scope>NUCLEOTIDE SEQUENCE</scope>
    <source>
        <strain evidence="9">HIS019</strain>
    </source>
</reference>
<evidence type="ECO:0000256" key="1">
    <source>
        <dbReference type="ARBA" id="ARBA00008144"/>
    </source>
</evidence>
<proteinExistence type="inferred from homology"/>
<evidence type="ECO:0000256" key="5">
    <source>
        <dbReference type="SAM" id="SignalP"/>
    </source>
</evidence>
<keyword evidence="2" id="KW-0813">Transport</keyword>
<evidence type="ECO:0000256" key="3">
    <source>
        <dbReference type="ARBA" id="ARBA00022927"/>
    </source>
</evidence>
<evidence type="ECO:0000313" key="10">
    <source>
        <dbReference type="Proteomes" id="UP001233271"/>
    </source>
</evidence>
<dbReference type="InterPro" id="IPR032691">
    <property type="entry name" value="Mon2/Sec7/BIG1-like_HUS"/>
</dbReference>
<keyword evidence="3" id="KW-0653">Protein transport</keyword>
<evidence type="ECO:0000259" key="6">
    <source>
        <dbReference type="Pfam" id="PF12783"/>
    </source>
</evidence>
<gene>
    <name evidence="9" type="primary">MON2</name>
    <name evidence="9" type="ORF">CcaverHIS019_0101300</name>
</gene>
<comment type="similarity">
    <text evidence="1">Belongs to the MON2 family.</text>
</comment>
<dbReference type="Gene3D" id="1.25.10.10">
    <property type="entry name" value="Leucine-rich Repeat Variant"/>
    <property type="match status" value="1"/>
</dbReference>
<dbReference type="RefSeq" id="XP_060452678.1">
    <property type="nucleotide sequence ID" value="XM_060596901.1"/>
</dbReference>
<feature type="domain" description="Mon2/Sec7/BIG1-like dimerisation and cyclophilin-binding" evidence="8">
    <location>
        <begin position="40"/>
        <end position="203"/>
    </location>
</feature>
<dbReference type="EMBL" id="AP028212">
    <property type="protein sequence ID" value="BEI87412.1"/>
    <property type="molecule type" value="Genomic_DNA"/>
</dbReference>
<keyword evidence="5" id="KW-0732">Signal</keyword>
<evidence type="ECO:0000256" key="2">
    <source>
        <dbReference type="ARBA" id="ARBA00022448"/>
    </source>
</evidence>
<feature type="chain" id="PRO_5041363491" description="Protein MON2 homolog" evidence="5">
    <location>
        <begin position="23"/>
        <end position="1673"/>
    </location>
</feature>
<evidence type="ECO:0000313" key="9">
    <source>
        <dbReference type="EMBL" id="BEI87412.1"/>
    </source>
</evidence>
<sequence>MVSPTLWTFAAMLTRVLMHSAATRLHLHTPSTFPPQDHNLLVSELQSLIVESKRRNPEVKDASEAALEILRHGPQPRELLASRADTLLAPVTLGCKTKNAKIVGISIAALQRLVALGGVPLASLPDVMATLGSVAGQAVDIQLKILQTLLSILTYCKDMHGDTLGTALLLCFKLQDSRVSVVSSTAAATLRQAIMVVFDRVAATDDAGVPPSLPLTLTTSKSHPSPKSSKPKSPPKSPPRTSPSPSHEAVEVSVTPAAMDAYCILSDLCLLTAGHQGSSSLSLWSTGDKAKPRMLKLSSLSRTFGLELIESILSGYEGVVKTHPELLHLLRHSLHPLIFRLQNERPSFAVALRLCRLLYVLIRSYADQLPSEVESYLLWLIRMGAGDEDERKEHRRDAPPWLHVLALEILRGICGDPTLLRAIWSQYDGPDGPKLFAKLVSALGRLTNEKPALLGIGVQMHGLGVPASSADHVNASYFDMGIGMVASAASVGVSAVGSLVASGSGGLGPHSAMKQRLVEQHDKAEAPPVPETYVYLLGVQSLCAIAESISTASAAQETAEAAKSMAESAWPALLAALSYCIATDLSDGIFSGVLTALQDFTVACGRLGLFTPRDAFLNTLAKYAAPAPVVSAMQQYLESGSSGKGSTAESLGLTALTGQVAGPPSLSERNLACLRSLISVAQTLAGSIGPAWHDVLETLQNANYLLTSVPRGAQQRRPTPSTPQSPSGRSSVDVSGPPAEMLQDLDNDHIQAAVNALFEQSRDLDDDAFSTFITALCRLSAEMIGMESVVDLNTPANSGFSPMSGGGRRASGLNVFQSIKSGERSFGLAKLRIVAMLNLERLVNRDPGVGWTALMQHLLGAARHITAPSTIRNQASDTLNELLLASLRTTSEPRVQHQVFDVLVRQVDANPVSNMVATDYDVRSSGYQTLNQILESSGHSLEVGWPTIFDMLNNACKRPESGRATPPTAAHRGDANLVRIAFPSLQLICTDFLSSLDNDAMRLCISCLGHFGQQQDDVNITLAAIGLLWSVSDAVQADSKDLWLFLLLELLELARDPRLEVRSSAMQTLFRCVELYGSTLDPQLWEDVFWKVIFPLLDGMRGDESQVLALTSVGSIFGLFLPQILELPSATAVCQHLLDRLKRSFISEPRTCSTAAFKTLERVLVASEKGSPLLEPAWTTFVGMGESLPEGEPYTQDNLVALVRVARLLDDRLGWAEDDPRPKQLSDILRAAIEYGRSPDYRVDVDSMSPLQSAVAELVASSNAFGPSVVLSDLAKYAGLPFGAHGRQSYVALCKFCLPTMADVFEEHDNAALYADSTIEAVLGAYATPIKLKYECPSASRYGDDPPLWRTAMTCFVRVLRRVMPRLESHELPKQRYDALWERIMDVYAGMLLSDDSDLSTPAYESNRADDDEEFVLPILTAVRDAVGPHLTDARVPRAIVESYAETLRKASVLYRYDVRAPGGTTAPVIAEAREATRYWALEQLVANVGRPRRRRRNEEDGANGLASEDDGEEAKGEEDTRRVAAYFAPSVLERFESTLQDFLNDAKLRGQMPFTRIREDEILYVLRHLVTLRLWPTPSGSLTPTTRAAASPRAHLFRYYPLLLELAFVPAHLPSMWILPSEHRVLFFDEEGGGEGTEDAGDGSDLIEVGVRDLARRALELVGLELGLGPGM</sequence>
<feature type="domain" description="Mon2 C-terminal" evidence="7">
    <location>
        <begin position="990"/>
        <end position="1035"/>
    </location>
</feature>
<feature type="domain" description="Mon2 C-terminal" evidence="7">
    <location>
        <begin position="1312"/>
        <end position="1573"/>
    </location>
</feature>
<protein>
    <recommendedName>
        <fullName evidence="11">Protein MON2 homolog</fullName>
    </recommendedName>
</protein>
<feature type="region of interest" description="Disordered" evidence="4">
    <location>
        <begin position="212"/>
        <end position="251"/>
    </location>
</feature>
<dbReference type="InterPro" id="IPR032629">
    <property type="entry name" value="DCB_dom"/>
</dbReference>
<dbReference type="GO" id="GO:0015031">
    <property type="term" value="P:protein transport"/>
    <property type="evidence" value="ECO:0007669"/>
    <property type="project" value="UniProtKB-KW"/>
</dbReference>
<feature type="region of interest" description="Disordered" evidence="4">
    <location>
        <begin position="709"/>
        <end position="742"/>
    </location>
</feature>
<dbReference type="PANTHER" id="PTHR10663">
    <property type="entry name" value="GUANYL-NUCLEOTIDE EXCHANGE FACTOR"/>
    <property type="match status" value="1"/>
</dbReference>
<dbReference type="GeneID" id="85491283"/>
<dbReference type="GO" id="GO:0005794">
    <property type="term" value="C:Golgi apparatus"/>
    <property type="evidence" value="ECO:0007669"/>
    <property type="project" value="UniProtKB-ARBA"/>
</dbReference>